<organism evidence="2 3">
    <name type="scientific">Actinoallomurus vinaceus</name>
    <dbReference type="NCBI Taxonomy" id="1080074"/>
    <lineage>
        <taxon>Bacteria</taxon>
        <taxon>Bacillati</taxon>
        <taxon>Actinomycetota</taxon>
        <taxon>Actinomycetes</taxon>
        <taxon>Streptosporangiales</taxon>
        <taxon>Thermomonosporaceae</taxon>
        <taxon>Actinoallomurus</taxon>
    </lineage>
</organism>
<name>A0ABP8US09_9ACTN</name>
<comment type="caution">
    <text evidence="2">The sequence shown here is derived from an EMBL/GenBank/DDBJ whole genome shotgun (WGS) entry which is preliminary data.</text>
</comment>
<dbReference type="CDD" id="cd04791">
    <property type="entry name" value="LanC_SerThrkinase"/>
    <property type="match status" value="1"/>
</dbReference>
<dbReference type="Pfam" id="PF05147">
    <property type="entry name" value="LANC_like"/>
    <property type="match status" value="1"/>
</dbReference>
<protein>
    <recommendedName>
        <fullName evidence="1">Protein kinase domain-containing protein</fullName>
    </recommendedName>
</protein>
<dbReference type="PANTHER" id="PTHR44167:SF24">
    <property type="entry name" value="SERINE_THREONINE-PROTEIN KINASE CHK2"/>
    <property type="match status" value="1"/>
</dbReference>
<dbReference type="SMART" id="SM00220">
    <property type="entry name" value="S_TKc"/>
    <property type="match status" value="1"/>
</dbReference>
<dbReference type="PROSITE" id="PS50011">
    <property type="entry name" value="PROTEIN_KINASE_DOM"/>
    <property type="match status" value="1"/>
</dbReference>
<keyword evidence="3" id="KW-1185">Reference proteome</keyword>
<dbReference type="SUPFAM" id="SSF56112">
    <property type="entry name" value="Protein kinase-like (PK-like)"/>
    <property type="match status" value="1"/>
</dbReference>
<dbReference type="InterPro" id="IPR007822">
    <property type="entry name" value="LANC-like"/>
</dbReference>
<dbReference type="InterPro" id="IPR011009">
    <property type="entry name" value="Kinase-like_dom_sf"/>
</dbReference>
<dbReference type="Gene3D" id="3.30.200.20">
    <property type="entry name" value="Phosphorylase Kinase, domain 1"/>
    <property type="match status" value="1"/>
</dbReference>
<dbReference type="Gene3D" id="1.50.10.10">
    <property type="match status" value="1"/>
</dbReference>
<dbReference type="PRINTS" id="PR01950">
    <property type="entry name" value="LANCSUPER"/>
</dbReference>
<dbReference type="EMBL" id="BAABHK010000018">
    <property type="protein sequence ID" value="GAA4636997.1"/>
    <property type="molecule type" value="Genomic_DNA"/>
</dbReference>
<dbReference type="Proteomes" id="UP001501442">
    <property type="component" value="Unassembled WGS sequence"/>
</dbReference>
<dbReference type="InterPro" id="IPR058053">
    <property type="entry name" value="RamC_C"/>
</dbReference>
<dbReference type="Gene3D" id="1.10.510.10">
    <property type="entry name" value="Transferase(Phosphotransferase) domain 1"/>
    <property type="match status" value="1"/>
</dbReference>
<dbReference type="SMART" id="SM01260">
    <property type="entry name" value="LANC_like"/>
    <property type="match status" value="1"/>
</dbReference>
<evidence type="ECO:0000313" key="2">
    <source>
        <dbReference type="EMBL" id="GAA4636997.1"/>
    </source>
</evidence>
<dbReference type="SUPFAM" id="SSF158745">
    <property type="entry name" value="LanC-like"/>
    <property type="match status" value="1"/>
</dbReference>
<sequence length="868" mass="93271">MQERDTDVIEKIVREHVRAGHGVHVGPTWLTVNPDGVRLAEHGWKLHVSSRSATFAELVERLLPRLLAEGCVFKLARSRRVLQRLNDGHSSPATVGKAFTIYPDQRRVRELGLELAELLRGHQGPRVLSDRRVDQDAPVYYRYGPHQKPADSGRGRFVARIDGPDGEAFEGIAGLRYEQPAWAVDPFTGRRANEEAALTEPMVLGHHYRVVTGIFESARGNVYRAIDQRDGTNVVIKQARALVDETEDLGDIRVRLRNERRVLQALKDRPGIPRFLDHFRHGQDEFLVTSDVGPFNLAEDVARDGPYPIGSDQGAGDGRSLERLGSGLAEILLDLHARGVVMRDLSPRNVVIDGDRISLIDFGVAGFDGLYLSGGTRGYAPTRQWRGEPPRDTDDLHALAMTLLFATWGLRPVTLGDDADLPRRRALQAIRSAYGEEPAGIIGVIVDLFGGDDAARRALRRLATEEISARTPGEQKVRRAGFLPEPPTVTPELATDIVGNLLADLVGQARELLTGSARARSAEVHRGMAGIGLELLEHVGEPGVADCLRDLAAATARAAPHLPPGLFHGRTGIDVFLSRARDHGVEFSGDHLPAYIPDAEWQPEGLDLISGAAGVGIGHLLLSDHDGDPAHGAIVQRCVRYVMDGGGPGSMADGSRPYGATSVDPFAGLARGDAGAIELLLGAGERTGDRRLFTEAAKRTERLSEYAGSWVRRVRDGSAPPLALSWCRGLAGIAHTLLHAGVALENPTLTGLAGEAGAAMELCLPRIGVLDQCCGAAGIGDALIDLAVLDDDPRRWDAARAVAVQMLLRSAGPTDHPVFVKDPGEAGAASLATGLAGILGFFRRLARQGGETALPVPGMTTRTALEAP</sequence>
<accession>A0ABP8US09</accession>
<evidence type="ECO:0000259" key="1">
    <source>
        <dbReference type="PROSITE" id="PS50011"/>
    </source>
</evidence>
<evidence type="ECO:0000313" key="3">
    <source>
        <dbReference type="Proteomes" id="UP001501442"/>
    </source>
</evidence>
<dbReference type="RefSeq" id="WP_345439974.1">
    <property type="nucleotide sequence ID" value="NZ_BAABHK010000018.1"/>
</dbReference>
<dbReference type="InterPro" id="IPR057929">
    <property type="entry name" value="RamC_N"/>
</dbReference>
<dbReference type="InterPro" id="IPR012341">
    <property type="entry name" value="6hp_glycosidase-like_sf"/>
</dbReference>
<dbReference type="Pfam" id="PF00069">
    <property type="entry name" value="Pkinase"/>
    <property type="match status" value="1"/>
</dbReference>
<dbReference type="Pfam" id="PF25816">
    <property type="entry name" value="RamC_N"/>
    <property type="match status" value="1"/>
</dbReference>
<dbReference type="InterPro" id="IPR000719">
    <property type="entry name" value="Prot_kinase_dom"/>
</dbReference>
<reference evidence="3" key="1">
    <citation type="journal article" date="2019" name="Int. J. Syst. Evol. Microbiol.">
        <title>The Global Catalogue of Microorganisms (GCM) 10K type strain sequencing project: providing services to taxonomists for standard genome sequencing and annotation.</title>
        <authorList>
            <consortium name="The Broad Institute Genomics Platform"/>
            <consortium name="The Broad Institute Genome Sequencing Center for Infectious Disease"/>
            <person name="Wu L."/>
            <person name="Ma J."/>
        </authorList>
    </citation>
    <scope>NUCLEOTIDE SEQUENCE [LARGE SCALE GENOMIC DNA]</scope>
    <source>
        <strain evidence="3">JCM 17939</strain>
    </source>
</reference>
<dbReference type="PANTHER" id="PTHR44167">
    <property type="entry name" value="OVARIAN-SPECIFIC SERINE/THREONINE-PROTEIN KINASE LOK-RELATED"/>
    <property type="match status" value="1"/>
</dbReference>
<gene>
    <name evidence="2" type="ORF">GCM10023196_089070</name>
</gene>
<feature type="domain" description="Protein kinase" evidence="1">
    <location>
        <begin position="208"/>
        <end position="483"/>
    </location>
</feature>
<proteinExistence type="predicted"/>